<gene>
    <name evidence="1" type="ORF">E4O92_04190</name>
</gene>
<name>A0A4Y9T7Q1_9BURK</name>
<dbReference type="OrthoDB" id="8781946at2"/>
<accession>A0A4Y9T7Q1</accession>
<evidence type="ECO:0000313" key="1">
    <source>
        <dbReference type="EMBL" id="TFW34408.1"/>
    </source>
</evidence>
<organism evidence="1 2">
    <name type="scientific">Massilia horti</name>
    <dbReference type="NCBI Taxonomy" id="2562153"/>
    <lineage>
        <taxon>Bacteria</taxon>
        <taxon>Pseudomonadati</taxon>
        <taxon>Pseudomonadota</taxon>
        <taxon>Betaproteobacteria</taxon>
        <taxon>Burkholderiales</taxon>
        <taxon>Oxalobacteraceae</taxon>
        <taxon>Telluria group</taxon>
        <taxon>Massilia</taxon>
    </lineage>
</organism>
<evidence type="ECO:0008006" key="3">
    <source>
        <dbReference type="Google" id="ProtNLM"/>
    </source>
</evidence>
<evidence type="ECO:0000313" key="2">
    <source>
        <dbReference type="Proteomes" id="UP000297258"/>
    </source>
</evidence>
<proteinExistence type="predicted"/>
<keyword evidence="2" id="KW-1185">Reference proteome</keyword>
<reference evidence="1 2" key="1">
    <citation type="submission" date="2019-03" db="EMBL/GenBank/DDBJ databases">
        <title>Draft genome of Massilia hortus sp. nov., a novel bacterial species of the Oxalobacteraceae family.</title>
        <authorList>
            <person name="Peta V."/>
            <person name="Raths R."/>
            <person name="Bucking H."/>
        </authorList>
    </citation>
    <scope>NUCLEOTIDE SEQUENCE [LARGE SCALE GENOMIC DNA]</scope>
    <source>
        <strain evidence="1 2">ONC3</strain>
    </source>
</reference>
<protein>
    <recommendedName>
        <fullName evidence="3">Prolin-rich transmembrane protein</fullName>
    </recommendedName>
</protein>
<sequence>MRSRWWAIAGIAIAGLLWVNLHFTSSNAVEPSRTSNRAAAAANAAPLIINSAPKLLAVEREIGVEDVRNPFSAKSWFVQPPPTTIMAPPPPPPPSAPPLPFAFAGSLETDPGHVVFYLMQGEQSFAVTPGDAFAGQYKLEGTDNNRLVITYLPLGVKQFLPVATDF</sequence>
<dbReference type="AlphaFoldDB" id="A0A4Y9T7Q1"/>
<comment type="caution">
    <text evidence="1">The sequence shown here is derived from an EMBL/GenBank/DDBJ whole genome shotgun (WGS) entry which is preliminary data.</text>
</comment>
<dbReference type="Proteomes" id="UP000297258">
    <property type="component" value="Unassembled WGS sequence"/>
</dbReference>
<dbReference type="RefSeq" id="WP_135188493.1">
    <property type="nucleotide sequence ID" value="NZ_SPUM01000026.1"/>
</dbReference>
<dbReference type="EMBL" id="SPUM01000026">
    <property type="protein sequence ID" value="TFW34408.1"/>
    <property type="molecule type" value="Genomic_DNA"/>
</dbReference>